<evidence type="ECO:0000256" key="1">
    <source>
        <dbReference type="ARBA" id="ARBA00004123"/>
    </source>
</evidence>
<dbReference type="Pfam" id="PF00010">
    <property type="entry name" value="HLH"/>
    <property type="match status" value="1"/>
</dbReference>
<dbReference type="GO" id="GO:0005634">
    <property type="term" value="C:nucleus"/>
    <property type="evidence" value="ECO:0007669"/>
    <property type="project" value="UniProtKB-SubCell"/>
</dbReference>
<evidence type="ECO:0000259" key="14">
    <source>
        <dbReference type="PROSITE" id="PS50112"/>
    </source>
</evidence>
<keyword evidence="17" id="KW-1185">Reference proteome</keyword>
<dbReference type="SUPFAM" id="SSF47459">
    <property type="entry name" value="HLH, helix-loop-helix DNA-binding domain"/>
    <property type="match status" value="1"/>
</dbReference>
<dbReference type="PRINTS" id="PR00785">
    <property type="entry name" value="NCTRNSLOCATR"/>
</dbReference>
<feature type="transmembrane region" description="Helical" evidence="13">
    <location>
        <begin position="943"/>
        <end position="963"/>
    </location>
</feature>
<keyword evidence="3 13" id="KW-0812">Transmembrane</keyword>
<evidence type="ECO:0000313" key="16">
    <source>
        <dbReference type="EMBL" id="KAL3124412.1"/>
    </source>
</evidence>
<gene>
    <name evidence="16" type="ORF">niasHT_007695</name>
</gene>
<keyword evidence="10" id="KW-0539">Nucleus</keyword>
<name>A0ABD2MA66_9BILA</name>
<reference evidence="16 17" key="1">
    <citation type="submission" date="2024-10" db="EMBL/GenBank/DDBJ databases">
        <authorList>
            <person name="Kim D."/>
        </authorList>
    </citation>
    <scope>NUCLEOTIDE SEQUENCE [LARGE SCALE GENOMIC DNA]</scope>
    <source>
        <strain evidence="16">BH-2024</strain>
    </source>
</reference>
<accession>A0ABD2MA66</accession>
<dbReference type="PANTHER" id="PTHR23042">
    <property type="entry name" value="CIRCADIAN PROTEIN CLOCK/ARNT/BMAL/PAS"/>
    <property type="match status" value="1"/>
</dbReference>
<sequence>MGADGGTIPKRCELVKKKRKKEKIEKSYEAATKWRTCQLSQQPLKKPIVCCKLGRLYNKEAVLEAKLDKTLAKNKATEHIHAFSDVKELKLTDNKAWKDNGPEKGDIYIDMNETPWVCPITALPMNGVNNFFVNWKCGCVFSEKAHNELKTDSCYGCGGPMQEQQFIKLYPDEELFLQYEQRIVDEIAQRKQKAGEKKRKTTGDSKGAEHQPKKSKAEEEIKFSSIQDNPNVPKAVKSMFTTSEEAKKQPTAHWKIICICWFSLDCSLEQMDGLTGEPMLSTRPSPSIGTEGKERFARENHSEIERRRRNKMTHYINELADMVPQCAALGRKPDKLTILRMAVSHMKVIRGANAQSNNLSGTMPSQPSFLTDQELKHLILEAANGFLFVVSCESARVVFVSDSIGPVLNVSPEQWLNSPSFYDVIHPQDVEKVRGHLLGTDFSHNSRVLDLKTGTVKREHSSARVHLNCRRGFICRMRIGDINCLPRLRNRHPIFESEGRSFIPVHCTGYVKNNAPLVGAEADHNKHCFVAGPCLVAIARLQLPSMLFSPSQKFVGTAARHNSNFIFRLTKEGTVTFADEKINQLMNKPSAELLGKHVWTFVDPIDAHLVENAINAATQQHQQIISCKWCKYDPQNPTELFGHLPVSFCISAFTNPHSGKLEFLIASIAVEQDEEGQTGAATEQNNTMNYFQQQHQQMVIGNVHGSNYGHETHFVDPSMPHNSLNPNWPDALSLPGNGVSAPTSLNYNLLMNPSPNVYLPNSNALLPTVSEDQRRWLPQFSSIETAVGLDNASGSLSGWEGRKPAQGVGWCGHYGPIPLGYSLWGEADDARHGGGERSLIFIFRRLLKGEEGQCSSKSPEDPCPVDRNCCRVNFGRTEKQKSIKLRASEMVEGGITLVKYLLFFANFVLWTLGLAFLIAGVVLQLKYTGLLDILGDERLATPVLLLAIGCLCTLLGFVGYCGAIRENYCLTVSFAVLLALLLLAETAIAILVYALHEPLNEALINQLTQGMERYNRSKGVSVAWNQVQRQLHCCGVNNSTDWKTYAPDSCCVHFHDGCAKMAQPLLYGVGCVQAVQHWIVTNATVVGCASALLGALQIIGICFACCLSKSILKDFHDFYY</sequence>
<evidence type="ECO:0000256" key="13">
    <source>
        <dbReference type="SAM" id="Phobius"/>
    </source>
</evidence>
<evidence type="ECO:0000256" key="9">
    <source>
        <dbReference type="ARBA" id="ARBA00023163"/>
    </source>
</evidence>
<dbReference type="InterPro" id="IPR036638">
    <property type="entry name" value="HLH_DNA-bd_sf"/>
</dbReference>
<feature type="transmembrane region" description="Helical" evidence="13">
    <location>
        <begin position="900"/>
        <end position="923"/>
    </location>
</feature>
<evidence type="ECO:0000256" key="2">
    <source>
        <dbReference type="ARBA" id="ARBA00004141"/>
    </source>
</evidence>
<dbReference type="InterPro" id="IPR050933">
    <property type="entry name" value="Circadian_TF"/>
</dbReference>
<dbReference type="CDD" id="cd00130">
    <property type="entry name" value="PAS"/>
    <property type="match status" value="2"/>
</dbReference>
<dbReference type="Pfam" id="PF00989">
    <property type="entry name" value="PAS"/>
    <property type="match status" value="1"/>
</dbReference>
<dbReference type="CDD" id="cd18947">
    <property type="entry name" value="bHLH-PAS_ARNT"/>
    <property type="match status" value="1"/>
</dbReference>
<evidence type="ECO:0000256" key="8">
    <source>
        <dbReference type="ARBA" id="ARBA00023136"/>
    </source>
</evidence>
<keyword evidence="5 13" id="KW-1133">Transmembrane helix</keyword>
<evidence type="ECO:0000256" key="5">
    <source>
        <dbReference type="ARBA" id="ARBA00022989"/>
    </source>
</evidence>
<feature type="region of interest" description="Disordered" evidence="12">
    <location>
        <begin position="277"/>
        <end position="302"/>
    </location>
</feature>
<keyword evidence="4" id="KW-0677">Repeat</keyword>
<dbReference type="SMART" id="SM00353">
    <property type="entry name" value="HLH"/>
    <property type="match status" value="1"/>
</dbReference>
<dbReference type="SMART" id="SM00091">
    <property type="entry name" value="PAS"/>
    <property type="match status" value="2"/>
</dbReference>
<evidence type="ECO:0000256" key="12">
    <source>
        <dbReference type="SAM" id="MobiDB-lite"/>
    </source>
</evidence>
<organism evidence="16 17">
    <name type="scientific">Heterodera trifolii</name>
    <dbReference type="NCBI Taxonomy" id="157864"/>
    <lineage>
        <taxon>Eukaryota</taxon>
        <taxon>Metazoa</taxon>
        <taxon>Ecdysozoa</taxon>
        <taxon>Nematoda</taxon>
        <taxon>Chromadorea</taxon>
        <taxon>Rhabditida</taxon>
        <taxon>Tylenchina</taxon>
        <taxon>Tylenchomorpha</taxon>
        <taxon>Tylenchoidea</taxon>
        <taxon>Heteroderidae</taxon>
        <taxon>Heteroderinae</taxon>
        <taxon>Heterodera</taxon>
    </lineage>
</organism>
<dbReference type="InterPro" id="IPR011598">
    <property type="entry name" value="bHLH_dom"/>
</dbReference>
<dbReference type="Gene3D" id="4.10.280.10">
    <property type="entry name" value="Helix-loop-helix DNA-binding domain"/>
    <property type="match status" value="1"/>
</dbReference>
<dbReference type="Pfam" id="PF04641">
    <property type="entry name" value="Rtf2"/>
    <property type="match status" value="1"/>
</dbReference>
<dbReference type="GO" id="GO:0003677">
    <property type="term" value="F:DNA binding"/>
    <property type="evidence" value="ECO:0007669"/>
    <property type="project" value="UniProtKB-KW"/>
</dbReference>
<dbReference type="Gene3D" id="3.30.450.20">
    <property type="entry name" value="PAS domain"/>
    <property type="match status" value="2"/>
</dbReference>
<dbReference type="EMBL" id="JBICBT010000073">
    <property type="protein sequence ID" value="KAL3124412.1"/>
    <property type="molecule type" value="Genomic_DNA"/>
</dbReference>
<keyword evidence="6" id="KW-0805">Transcription regulation</keyword>
<dbReference type="PROSITE" id="PS50888">
    <property type="entry name" value="BHLH"/>
    <property type="match status" value="1"/>
</dbReference>
<feature type="transmembrane region" description="Helical" evidence="13">
    <location>
        <begin position="1083"/>
        <end position="1107"/>
    </location>
</feature>
<dbReference type="Proteomes" id="UP001620626">
    <property type="component" value="Unassembled WGS sequence"/>
</dbReference>
<evidence type="ECO:0000313" key="17">
    <source>
        <dbReference type="Proteomes" id="UP001620626"/>
    </source>
</evidence>
<feature type="domain" description="BHLH" evidence="15">
    <location>
        <begin position="296"/>
        <end position="349"/>
    </location>
</feature>
<evidence type="ECO:0000256" key="3">
    <source>
        <dbReference type="ARBA" id="ARBA00022692"/>
    </source>
</evidence>
<evidence type="ECO:0000256" key="11">
    <source>
        <dbReference type="ARBA" id="ARBA00073216"/>
    </source>
</evidence>
<dbReference type="Pfam" id="PF00335">
    <property type="entry name" value="Tetraspanin"/>
    <property type="match status" value="1"/>
</dbReference>
<dbReference type="GO" id="GO:0045944">
    <property type="term" value="P:positive regulation of transcription by RNA polymerase II"/>
    <property type="evidence" value="ECO:0007669"/>
    <property type="project" value="UniProtKB-ARBA"/>
</dbReference>
<dbReference type="InterPro" id="IPR008952">
    <property type="entry name" value="Tetraspanin_EC2_sf"/>
</dbReference>
<dbReference type="Gene3D" id="1.10.1450.10">
    <property type="entry name" value="Tetraspanin"/>
    <property type="match status" value="1"/>
</dbReference>
<dbReference type="InterPro" id="IPR001067">
    <property type="entry name" value="Nuc_translocat"/>
</dbReference>
<dbReference type="InterPro" id="IPR018499">
    <property type="entry name" value="Tetraspanin/Peripherin"/>
</dbReference>
<dbReference type="InterPro" id="IPR027799">
    <property type="entry name" value="Rtf2_RING-finger"/>
</dbReference>
<comment type="subcellular location">
    <subcellularLocation>
        <location evidence="2">Membrane</location>
        <topology evidence="2">Multi-pass membrane protein</topology>
    </subcellularLocation>
    <subcellularLocation>
        <location evidence="1">Nucleus</location>
    </subcellularLocation>
</comment>
<feature type="transmembrane region" description="Helical" evidence="13">
    <location>
        <begin position="970"/>
        <end position="995"/>
    </location>
</feature>
<dbReference type="SUPFAM" id="SSF48652">
    <property type="entry name" value="Tetraspanin"/>
    <property type="match status" value="1"/>
</dbReference>
<dbReference type="InterPro" id="IPR013767">
    <property type="entry name" value="PAS_fold"/>
</dbReference>
<keyword evidence="8 13" id="KW-0472">Membrane</keyword>
<protein>
    <recommendedName>
        <fullName evidence="11">Aryl hydrocarbon receptor nuclear translocator homolog</fullName>
    </recommendedName>
</protein>
<dbReference type="InterPro" id="IPR000014">
    <property type="entry name" value="PAS"/>
</dbReference>
<feature type="domain" description="PAS" evidence="14">
    <location>
        <begin position="372"/>
        <end position="434"/>
    </location>
</feature>
<dbReference type="GO" id="GO:0016020">
    <property type="term" value="C:membrane"/>
    <property type="evidence" value="ECO:0007669"/>
    <property type="project" value="UniProtKB-SubCell"/>
</dbReference>
<dbReference type="FunFam" id="4.10.280.10:FF:000011">
    <property type="entry name" value="Aryl hydrocarbon receptor nuclear translocator 2"/>
    <property type="match status" value="1"/>
</dbReference>
<dbReference type="AlphaFoldDB" id="A0ABD2MA66"/>
<evidence type="ECO:0000256" key="6">
    <source>
        <dbReference type="ARBA" id="ARBA00023015"/>
    </source>
</evidence>
<dbReference type="InterPro" id="IPR035965">
    <property type="entry name" value="PAS-like_dom_sf"/>
</dbReference>
<dbReference type="SUPFAM" id="SSF55785">
    <property type="entry name" value="PYP-like sensor domain (PAS domain)"/>
    <property type="match status" value="2"/>
</dbReference>
<feature type="compositionally biased region" description="Basic and acidic residues" evidence="12">
    <location>
        <begin position="291"/>
        <end position="302"/>
    </location>
</feature>
<feature type="domain" description="PAS" evidence="14">
    <location>
        <begin position="551"/>
        <end position="621"/>
    </location>
</feature>
<keyword evidence="7" id="KW-0238">DNA-binding</keyword>
<proteinExistence type="predicted"/>
<dbReference type="PROSITE" id="PS50112">
    <property type="entry name" value="PAS"/>
    <property type="match status" value="2"/>
</dbReference>
<evidence type="ECO:0000259" key="15">
    <source>
        <dbReference type="PROSITE" id="PS50888"/>
    </source>
</evidence>
<comment type="caution">
    <text evidence="16">The sequence shown here is derived from an EMBL/GenBank/DDBJ whole genome shotgun (WGS) entry which is preliminary data.</text>
</comment>
<dbReference type="CDD" id="cd16653">
    <property type="entry name" value="RING-like_Rtf2"/>
    <property type="match status" value="1"/>
</dbReference>
<evidence type="ECO:0000256" key="10">
    <source>
        <dbReference type="ARBA" id="ARBA00023242"/>
    </source>
</evidence>
<keyword evidence="9" id="KW-0804">Transcription</keyword>
<feature type="region of interest" description="Disordered" evidence="12">
    <location>
        <begin position="190"/>
        <end position="221"/>
    </location>
</feature>
<evidence type="ECO:0000256" key="7">
    <source>
        <dbReference type="ARBA" id="ARBA00023125"/>
    </source>
</evidence>
<evidence type="ECO:0000256" key="4">
    <source>
        <dbReference type="ARBA" id="ARBA00022737"/>
    </source>
</evidence>